<comment type="caution">
    <text evidence="2">The sequence shown here is derived from an EMBL/GenBank/DDBJ whole genome shotgun (WGS) entry which is preliminary data.</text>
</comment>
<feature type="compositionally biased region" description="Basic and acidic residues" evidence="1">
    <location>
        <begin position="1074"/>
        <end position="1084"/>
    </location>
</feature>
<reference evidence="2 3" key="1">
    <citation type="journal article" date="2019" name="PLoS Biol.">
        <title>Sex chromosomes control vertical transmission of feminizing Wolbachia symbionts in an isopod.</title>
        <authorList>
            <person name="Becking T."/>
            <person name="Chebbi M.A."/>
            <person name="Giraud I."/>
            <person name="Moumen B."/>
            <person name="Laverre T."/>
            <person name="Caubet Y."/>
            <person name="Peccoud J."/>
            <person name="Gilbert C."/>
            <person name="Cordaux R."/>
        </authorList>
    </citation>
    <scope>NUCLEOTIDE SEQUENCE [LARGE SCALE GENOMIC DNA]</scope>
    <source>
        <strain evidence="2">ANa2</strain>
        <tissue evidence="2">Whole body excluding digestive tract and cuticle</tissue>
    </source>
</reference>
<proteinExistence type="predicted"/>
<organism evidence="2 3">
    <name type="scientific">Armadillidium nasatum</name>
    <dbReference type="NCBI Taxonomy" id="96803"/>
    <lineage>
        <taxon>Eukaryota</taxon>
        <taxon>Metazoa</taxon>
        <taxon>Ecdysozoa</taxon>
        <taxon>Arthropoda</taxon>
        <taxon>Crustacea</taxon>
        <taxon>Multicrustacea</taxon>
        <taxon>Malacostraca</taxon>
        <taxon>Eumalacostraca</taxon>
        <taxon>Peracarida</taxon>
        <taxon>Isopoda</taxon>
        <taxon>Oniscidea</taxon>
        <taxon>Crinocheta</taxon>
        <taxon>Armadillidiidae</taxon>
        <taxon>Armadillidium</taxon>
    </lineage>
</organism>
<evidence type="ECO:0000256" key="1">
    <source>
        <dbReference type="SAM" id="MobiDB-lite"/>
    </source>
</evidence>
<name>A0A5N5THN3_9CRUS</name>
<dbReference type="OrthoDB" id="6382931at2759"/>
<gene>
    <name evidence="2" type="ORF">Anas_08972</name>
</gene>
<sequence>RFESDFSSHNETLQSSCSPSASLKNLHGSAEDLESRIAAKFGSSLPSWLGLEPGQPMDSFTEEISDAIQRLDEALSEDRSESSTNFSSPEKGSVNFILGKNSLVLNPPLTARTLSDEENLTLRLEQGDFSELVRLKSQSVQDFMRLTVVDEGSDSSDKASQPGSYIGEFPILNHHHHPAQDKCFSSESNLKEALRDANFMVELEKLQAEHKFSIISEVSREGMSSFEDGNRHSETYEDFKKEELGDYNQNSFLGNNFPPPLEEEGIKLENSIRKSPKSIIIKEILPSAPLPDVVAHDGNVNLKTSSDSSVDEEFKDLEKVVKEELVNERNKNIPSITEKFKESDLIGLVDNNGHIDKVNQNMVISESVHKEEMVTHSESLKTDKNDLRLSNNSVLQTTDLGNRVESSKLYNLSHDKCIENKDKFFSEFLPNSERDANSDKSVIGIKNNNRIDSSALCDSELVSDDSKLKNGVQSNIVSESSQNLFANDRDQCGIAEKDKHLESGEFWELQMAAWQEAAEQTRELLYEAVNPPDSDDVLDENSKSPDSEPSPLKSPLFSSSDRLDDDSDYSDRENNLKDTYVSYGVDTDDDNVQYNTEDENVRYNTEDLNALRSELNLKLGSVNETSASSFTEVESENDFVFINYKNSCPSTLSPIRETASEYEQYPSSESSAEFAVANEQLQDYGKIYEADLPEDISPTHLKLSLPVDNIENNCDFPSEEAKDSLILEDLEYDGSPTTATVIGPIAPMSDSSEDLLLIDTATNEAKLIGSGRPQSHIAFLVGEEVQSGLKDKDDKSRFLPHNNENKFEDDVDFESLPYEDTSGQFSSLSKLQGKTVDNSDQTFDALTSVTHPTPSLDGNDAFESAEHISLPYNVNLEVLAPQKEKVSKGKKFADSESAQVPSDSAKESIVSDAFKSKEDSFVTLSFLGRLYNNAENTEDVQHLASYNSLVDGSQHSSLEHFYSTKSEEDSSDNEDIEEELPPECETLQRNSEDEPTPLRTPSHLTDFVWRSESDERYTPEWESDSEEGEANDEMESSSTSGEFIWQPGDPNVTHVTGTCFPSTDQTSLEWEVANEGKNEKEGEKVSASPPESGLAEEVDEGEEDSESGEEEFTPSTWNSELTPNRSLLKSPETNSLQSNKKSVHWKRQRHHRVYEYPPEPYSWHAEVTAPTPRRSWSSTHSLDYLTLADWEIGGDEFLDDNSDDFEEYYPKGRPSLNTPKVFTLQPFAYDKTHEDIFSDSCEFFMGSPGTPYAFTQSSFTPAEFFPCQNTNDFEFLEPVTSNTKEMNEEKIDYVNTENKPNPEEAKLSREKLRLDLPTLCLAQPLQQSPVQED</sequence>
<feature type="compositionally biased region" description="Polar residues" evidence="1">
    <location>
        <begin position="1053"/>
        <end position="1068"/>
    </location>
</feature>
<keyword evidence="3" id="KW-1185">Reference proteome</keyword>
<feature type="compositionally biased region" description="Polar residues" evidence="1">
    <location>
        <begin position="9"/>
        <end position="23"/>
    </location>
</feature>
<feature type="region of interest" description="Disordered" evidence="1">
    <location>
        <begin position="1"/>
        <end position="25"/>
    </location>
</feature>
<evidence type="ECO:0000313" key="3">
    <source>
        <dbReference type="Proteomes" id="UP000326759"/>
    </source>
</evidence>
<dbReference type="EMBL" id="SEYY01003181">
    <property type="protein sequence ID" value="KAB7504430.1"/>
    <property type="molecule type" value="Genomic_DNA"/>
</dbReference>
<feature type="compositionally biased region" description="Acidic residues" evidence="1">
    <location>
        <begin position="1094"/>
        <end position="1112"/>
    </location>
</feature>
<feature type="region of interest" description="Disordered" evidence="1">
    <location>
        <begin position="530"/>
        <end position="597"/>
    </location>
</feature>
<feature type="region of interest" description="Disordered" evidence="1">
    <location>
        <begin position="957"/>
        <end position="1146"/>
    </location>
</feature>
<feature type="compositionally biased region" description="Basic and acidic residues" evidence="1">
    <location>
        <begin position="885"/>
        <end position="894"/>
    </location>
</feature>
<feature type="compositionally biased region" description="Basic and acidic residues" evidence="1">
    <location>
        <begin position="1009"/>
        <end position="1019"/>
    </location>
</feature>
<feature type="region of interest" description="Disordered" evidence="1">
    <location>
        <begin position="885"/>
        <end position="909"/>
    </location>
</feature>
<feature type="non-terminal residue" evidence="2">
    <location>
        <position position="1"/>
    </location>
</feature>
<protein>
    <submittedName>
        <fullName evidence="2">Uncharacterized protein</fullName>
    </submittedName>
</protein>
<accession>A0A5N5THN3</accession>
<dbReference type="Proteomes" id="UP000326759">
    <property type="component" value="Unassembled WGS sequence"/>
</dbReference>
<feature type="compositionally biased region" description="Acidic residues" evidence="1">
    <location>
        <begin position="969"/>
        <end position="982"/>
    </location>
</feature>
<evidence type="ECO:0000313" key="2">
    <source>
        <dbReference type="EMBL" id="KAB7504430.1"/>
    </source>
</evidence>
<feature type="compositionally biased region" description="Acidic residues" evidence="1">
    <location>
        <begin position="1021"/>
        <end position="1035"/>
    </location>
</feature>
<feature type="compositionally biased region" description="Polar residues" evidence="1">
    <location>
        <begin position="1113"/>
        <end position="1140"/>
    </location>
</feature>
<feature type="compositionally biased region" description="Low complexity" evidence="1">
    <location>
        <begin position="547"/>
        <end position="560"/>
    </location>
</feature>